<organism evidence="1 2">
    <name type="scientific">Teratosphaeria destructans</name>
    <dbReference type="NCBI Taxonomy" id="418781"/>
    <lineage>
        <taxon>Eukaryota</taxon>
        <taxon>Fungi</taxon>
        <taxon>Dikarya</taxon>
        <taxon>Ascomycota</taxon>
        <taxon>Pezizomycotina</taxon>
        <taxon>Dothideomycetes</taxon>
        <taxon>Dothideomycetidae</taxon>
        <taxon>Mycosphaerellales</taxon>
        <taxon>Teratosphaeriaceae</taxon>
        <taxon>Teratosphaeria</taxon>
    </lineage>
</organism>
<gene>
    <name evidence="1" type="ORF">Tdes44962_MAKER06922</name>
</gene>
<dbReference type="Pfam" id="PF00106">
    <property type="entry name" value="adh_short"/>
    <property type="match status" value="1"/>
</dbReference>
<protein>
    <submittedName>
        <fullName evidence="1">NAD(P)-binding protein</fullName>
    </submittedName>
</protein>
<sequence length="267" mass="28614">MPSYLVTGASRGLGYAFAKHLASIEGNTVFGLVRNQAATEARLNNDGVTKVHLVVADITDPKALEAAALQISHMTCGSLDVLINNAALLSERSQWTSLLDHETDELEEELMSSFKANVVGTAHTINAFLPLIRKGQVKKVITLSTGVADLDLTNQYALANVAPYSISKAATNMLVAKYNAALGKSEGILFLSISPGMVDTSEGKESSEQDIAGYQKMTAKFAQYAPHFVGPITPEESVRMQMAVIEEATVERSGGAFVSHLGNKQWL</sequence>
<comment type="caution">
    <text evidence="1">The sequence shown here is derived from an EMBL/GenBank/DDBJ whole genome shotgun (WGS) entry which is preliminary data.</text>
</comment>
<reference evidence="1 2" key="2">
    <citation type="journal article" date="2021" name="Curr. Genet.">
        <title>Genetic response to nitrogen starvation in the aggressive Eucalyptus foliar pathogen Teratosphaeria destructans.</title>
        <authorList>
            <person name="Havenga M."/>
            <person name="Wingfield B.D."/>
            <person name="Wingfield M.J."/>
            <person name="Dreyer L.L."/>
            <person name="Roets F."/>
            <person name="Aylward J."/>
        </authorList>
    </citation>
    <scope>NUCLEOTIDE SEQUENCE [LARGE SCALE GENOMIC DNA]</scope>
    <source>
        <strain evidence="1">CMW44962</strain>
    </source>
</reference>
<dbReference type="OrthoDB" id="7289984at2759"/>
<dbReference type="PANTHER" id="PTHR45458">
    <property type="entry name" value="SHORT-CHAIN DEHYDROGENASE/REDUCTASE SDR"/>
    <property type="match status" value="1"/>
</dbReference>
<accession>A0A9W7T0X8</accession>
<keyword evidence="2" id="KW-1185">Reference proteome</keyword>
<dbReference type="PRINTS" id="PR00081">
    <property type="entry name" value="GDHRDH"/>
</dbReference>
<dbReference type="InterPro" id="IPR052184">
    <property type="entry name" value="SDR_enzymes"/>
</dbReference>
<dbReference type="InterPro" id="IPR002347">
    <property type="entry name" value="SDR_fam"/>
</dbReference>
<dbReference type="SUPFAM" id="SSF51735">
    <property type="entry name" value="NAD(P)-binding Rossmann-fold domains"/>
    <property type="match status" value="1"/>
</dbReference>
<dbReference type="EMBL" id="RIBY02000158">
    <property type="protein sequence ID" value="KAH9845063.1"/>
    <property type="molecule type" value="Genomic_DNA"/>
</dbReference>
<dbReference type="InterPro" id="IPR036291">
    <property type="entry name" value="NAD(P)-bd_dom_sf"/>
</dbReference>
<dbReference type="AlphaFoldDB" id="A0A9W7T0X8"/>
<reference evidence="1 2" key="1">
    <citation type="journal article" date="2018" name="IMA Fungus">
        <title>IMA Genome-F 10: Nine draft genome sequences of Claviceps purpurea s.lat., including C. arundinis, C. humidiphila, and C. cf. spartinae, pseudomolecules for the pitch canker pathogen Fusarium circinatum, draft genome of Davidsoniella eucalypti, Grosmannia galeiformis, Quambalaria eucalypti, and Teratosphaeria destructans.</title>
        <authorList>
            <person name="Wingfield B.D."/>
            <person name="Liu M."/>
            <person name="Nguyen H.D."/>
            <person name="Lane F.A."/>
            <person name="Morgan S.W."/>
            <person name="De Vos L."/>
            <person name="Wilken P.M."/>
            <person name="Duong T.A."/>
            <person name="Aylward J."/>
            <person name="Coetzee M.P."/>
            <person name="Dadej K."/>
            <person name="De Beer Z.W."/>
            <person name="Findlay W."/>
            <person name="Havenga M."/>
            <person name="Kolarik M."/>
            <person name="Menzies J.G."/>
            <person name="Naidoo K."/>
            <person name="Pochopski O."/>
            <person name="Shoukouhi P."/>
            <person name="Santana Q.C."/>
            <person name="Seifert K.A."/>
            <person name="Soal N."/>
            <person name="Steenkamp E.T."/>
            <person name="Tatham C.T."/>
            <person name="van der Nest M.A."/>
            <person name="Wingfield M.J."/>
        </authorList>
    </citation>
    <scope>NUCLEOTIDE SEQUENCE [LARGE SCALE GENOMIC DNA]</scope>
    <source>
        <strain evidence="1">CMW44962</strain>
    </source>
</reference>
<dbReference type="Proteomes" id="UP001138500">
    <property type="component" value="Unassembled WGS sequence"/>
</dbReference>
<proteinExistence type="predicted"/>
<dbReference type="PANTHER" id="PTHR45458:SF3">
    <property type="entry name" value="CHAIN DEHYDROGENASE (ATSC), PUTATIVE-RELATED"/>
    <property type="match status" value="1"/>
</dbReference>
<evidence type="ECO:0000313" key="1">
    <source>
        <dbReference type="EMBL" id="KAH9845063.1"/>
    </source>
</evidence>
<evidence type="ECO:0000313" key="2">
    <source>
        <dbReference type="Proteomes" id="UP001138500"/>
    </source>
</evidence>
<dbReference type="Gene3D" id="3.40.50.720">
    <property type="entry name" value="NAD(P)-binding Rossmann-like Domain"/>
    <property type="match status" value="1"/>
</dbReference>
<dbReference type="GO" id="GO:0016616">
    <property type="term" value="F:oxidoreductase activity, acting on the CH-OH group of donors, NAD or NADP as acceptor"/>
    <property type="evidence" value="ECO:0007669"/>
    <property type="project" value="TreeGrafter"/>
</dbReference>
<name>A0A9W7T0X8_9PEZI</name>